<protein>
    <submittedName>
        <fullName evidence="2">Uncharacterized protein</fullName>
    </submittedName>
</protein>
<name>A0A1N6CMX4_9SPHN</name>
<accession>A0A1N6CMX4</accession>
<dbReference type="AlphaFoldDB" id="A0A1N6CMX4"/>
<feature type="transmembrane region" description="Helical" evidence="1">
    <location>
        <begin position="69"/>
        <end position="86"/>
    </location>
</feature>
<sequence>MIFTPTLVADLAINLIALGCVLIATPAVRVSTAVSSSSERCLQLLFRAIAALLLMRLLAWFQISAIFEIGALLAAAWLPFFALLLAEQLLRRHAPPLVKWIALFGSIGFSLLAVITGSLWPQFAIAALSAFQIIMLVTTVGLLFLHRKHDLAPSETAAVDSLAMAMLLSLPFALGDFRSIFPELPIRTGALGILLFVLSVTRIQAQTASPRWILLDCLGVFVSAALLTILVTFLVPGETQTVLVRLFFIIAAVITAMLVLQRQRELNSRRRPSASLLPSLRALPDQASLTALLSAHPTLANGTVIDSEDLAIYDEQIVSQFADFRVVSVRTRVDQDATMAKENLLAAHAASHLVRLRKTPPEFLALACGPLGTDDVVETELDIVARLAEGAVK</sequence>
<organism evidence="2 3">
    <name type="scientific">Parasphingorhabdus marina DSM 22363</name>
    <dbReference type="NCBI Taxonomy" id="1123272"/>
    <lineage>
        <taxon>Bacteria</taxon>
        <taxon>Pseudomonadati</taxon>
        <taxon>Pseudomonadota</taxon>
        <taxon>Alphaproteobacteria</taxon>
        <taxon>Sphingomonadales</taxon>
        <taxon>Sphingomonadaceae</taxon>
        <taxon>Parasphingorhabdus</taxon>
    </lineage>
</organism>
<feature type="transmembrane region" description="Helical" evidence="1">
    <location>
        <begin position="242"/>
        <end position="260"/>
    </location>
</feature>
<feature type="transmembrane region" description="Helical" evidence="1">
    <location>
        <begin position="123"/>
        <end position="145"/>
    </location>
</feature>
<keyword evidence="1" id="KW-1133">Transmembrane helix</keyword>
<proteinExistence type="predicted"/>
<feature type="transmembrane region" description="Helical" evidence="1">
    <location>
        <begin position="98"/>
        <end position="117"/>
    </location>
</feature>
<feature type="transmembrane region" description="Helical" evidence="1">
    <location>
        <begin position="12"/>
        <end position="32"/>
    </location>
</feature>
<feature type="transmembrane region" description="Helical" evidence="1">
    <location>
        <begin position="212"/>
        <end position="236"/>
    </location>
</feature>
<feature type="transmembrane region" description="Helical" evidence="1">
    <location>
        <begin position="157"/>
        <end position="174"/>
    </location>
</feature>
<gene>
    <name evidence="2" type="ORF">SAMN02745824_0259</name>
</gene>
<reference evidence="3" key="1">
    <citation type="submission" date="2016-11" db="EMBL/GenBank/DDBJ databases">
        <authorList>
            <person name="Varghese N."/>
            <person name="Submissions S."/>
        </authorList>
    </citation>
    <scope>NUCLEOTIDE SEQUENCE [LARGE SCALE GENOMIC DNA]</scope>
    <source>
        <strain evidence="3">DSM 22363</strain>
    </source>
</reference>
<dbReference type="STRING" id="1123272.SAMN02745824_0259"/>
<evidence type="ECO:0000256" key="1">
    <source>
        <dbReference type="SAM" id="Phobius"/>
    </source>
</evidence>
<evidence type="ECO:0000313" key="2">
    <source>
        <dbReference type="EMBL" id="SIN59724.1"/>
    </source>
</evidence>
<keyword evidence="1" id="KW-0812">Transmembrane</keyword>
<keyword evidence="1" id="KW-0472">Membrane</keyword>
<dbReference type="EMBL" id="FSQW01000001">
    <property type="protein sequence ID" value="SIN59724.1"/>
    <property type="molecule type" value="Genomic_DNA"/>
</dbReference>
<feature type="transmembrane region" description="Helical" evidence="1">
    <location>
        <begin position="186"/>
        <end position="205"/>
    </location>
</feature>
<dbReference type="Proteomes" id="UP000185192">
    <property type="component" value="Unassembled WGS sequence"/>
</dbReference>
<keyword evidence="3" id="KW-1185">Reference proteome</keyword>
<evidence type="ECO:0000313" key="3">
    <source>
        <dbReference type="Proteomes" id="UP000185192"/>
    </source>
</evidence>